<dbReference type="PANTHER" id="PTHR43617">
    <property type="entry name" value="L-AMINO ACID N-ACETYLTRANSFERASE"/>
    <property type="match status" value="1"/>
</dbReference>
<evidence type="ECO:0000313" key="3">
    <source>
        <dbReference type="Proteomes" id="UP000255528"/>
    </source>
</evidence>
<dbReference type="InterPro" id="IPR016181">
    <property type="entry name" value="Acyl_CoA_acyltransferase"/>
</dbReference>
<dbReference type="SUPFAM" id="SSF55729">
    <property type="entry name" value="Acyl-CoA N-acyltransferases (Nat)"/>
    <property type="match status" value="1"/>
</dbReference>
<name>A0A381C5P1_9ENTR</name>
<dbReference type="PROSITE" id="PS51186">
    <property type="entry name" value="GNAT"/>
    <property type="match status" value="1"/>
</dbReference>
<evidence type="ECO:0000313" key="2">
    <source>
        <dbReference type="EMBL" id="SUW63244.1"/>
    </source>
</evidence>
<dbReference type="Gene3D" id="3.40.630.30">
    <property type="match status" value="1"/>
</dbReference>
<dbReference type="EMBL" id="UIGI01000001">
    <property type="protein sequence ID" value="SUW63244.1"/>
    <property type="molecule type" value="Genomic_DNA"/>
</dbReference>
<dbReference type="Proteomes" id="UP000255528">
    <property type="component" value="Unassembled WGS sequence"/>
</dbReference>
<keyword evidence="2" id="KW-0808">Transferase</keyword>
<organism evidence="2 3">
    <name type="scientific">Buttiauxella agrestis</name>
    <dbReference type="NCBI Taxonomy" id="82977"/>
    <lineage>
        <taxon>Bacteria</taxon>
        <taxon>Pseudomonadati</taxon>
        <taxon>Pseudomonadota</taxon>
        <taxon>Gammaproteobacteria</taxon>
        <taxon>Enterobacterales</taxon>
        <taxon>Enterobacteriaceae</taxon>
        <taxon>Buttiauxella</taxon>
    </lineage>
</organism>
<feature type="domain" description="N-acetyltransferase" evidence="1">
    <location>
        <begin position="4"/>
        <end position="146"/>
    </location>
</feature>
<accession>A0A381C5P1</accession>
<gene>
    <name evidence="2" type="primary">yvbK</name>
    <name evidence="2" type="ORF">NCTC12119_01728</name>
</gene>
<dbReference type="GO" id="GO:0016747">
    <property type="term" value="F:acyltransferase activity, transferring groups other than amino-acyl groups"/>
    <property type="evidence" value="ECO:0007669"/>
    <property type="project" value="InterPro"/>
</dbReference>
<evidence type="ECO:0000259" key="1">
    <source>
        <dbReference type="PROSITE" id="PS51186"/>
    </source>
</evidence>
<protein>
    <submittedName>
        <fullName evidence="2">Uncharacterized N-acetyltransferase YvbK</fullName>
        <ecNumber evidence="2">2.3.1.-</ecNumber>
    </submittedName>
</protein>
<dbReference type="InterPro" id="IPR050276">
    <property type="entry name" value="MshD_Acetyltransferase"/>
</dbReference>
<reference evidence="2 3" key="1">
    <citation type="submission" date="2018-06" db="EMBL/GenBank/DDBJ databases">
        <authorList>
            <consortium name="Pathogen Informatics"/>
            <person name="Doyle S."/>
        </authorList>
    </citation>
    <scope>NUCLEOTIDE SEQUENCE [LARGE SCALE GENOMIC DNA]</scope>
    <source>
        <strain evidence="2 3">NCTC12119</strain>
    </source>
</reference>
<dbReference type="Pfam" id="PF00583">
    <property type="entry name" value="Acetyltransf_1"/>
    <property type="match status" value="1"/>
</dbReference>
<proteinExistence type="predicted"/>
<dbReference type="AlphaFoldDB" id="A0A381C5P1"/>
<dbReference type="EC" id="2.3.1.-" evidence="2"/>
<sequence length="146" mass="16095">MNDIEVCAGHASAEQVAEHLNLCDALFQPKLSSKVNIANYAKKLTDHALCLETWQQGTLVGLLCVYCNDPQNGAFVTNVSVVPDFQGRGIASELLRNAIETVREIGFDTLKLEVNETNIAAMRLYQQFGFVSEQVTSQSTMMILNL</sequence>
<dbReference type="CDD" id="cd04301">
    <property type="entry name" value="NAT_SF"/>
    <property type="match status" value="1"/>
</dbReference>
<dbReference type="InterPro" id="IPR000182">
    <property type="entry name" value="GNAT_dom"/>
</dbReference>
<keyword evidence="2" id="KW-0012">Acyltransferase</keyword>
<dbReference type="RefSeq" id="WP_115628012.1">
    <property type="nucleotide sequence ID" value="NZ_UIGI01000001.1"/>
</dbReference>